<dbReference type="AlphaFoldDB" id="M3ADK7"/>
<dbReference type="STRING" id="1244869.H261_05674"/>
<dbReference type="eggNOG" id="ENOG5033E3I">
    <property type="taxonomic scope" value="Bacteria"/>
</dbReference>
<organism evidence="1 2">
    <name type="scientific">Paramagnetospirillum caucaseum</name>
    <dbReference type="NCBI Taxonomy" id="1244869"/>
    <lineage>
        <taxon>Bacteria</taxon>
        <taxon>Pseudomonadati</taxon>
        <taxon>Pseudomonadota</taxon>
        <taxon>Alphaproteobacteria</taxon>
        <taxon>Rhodospirillales</taxon>
        <taxon>Magnetospirillaceae</taxon>
        <taxon>Paramagnetospirillum</taxon>
    </lineage>
</organism>
<proteinExistence type="predicted"/>
<sequence length="205" mass="21949">MTPMLYRFAPIALAAGLLAGCATNPAPGTPAATAAAEQRRQEARVANVQASVEEAPAWFTAPPMDGNSLYAPGTATSADMQMAMDKATLSAKRGLADTLKGSLSSKMKEFISESGSGEDPVITSESERITSNLITETSLAGYSRTQSKLVPQGSVYRAYVLLQYPIGNANRILMDRVKQDKVMESKLRASKAFQDLEQEIQAARK</sequence>
<reference evidence="1 2" key="1">
    <citation type="journal article" date="2014" name="Genome Announc.">
        <title>Draft Genome Sequence of Magnetospirillum sp. Strain SO-1, a Freshwater Magnetotactic Bacterium Isolated from the Ol'khovka River, Russia.</title>
        <authorList>
            <person name="Grouzdev D.S."/>
            <person name="Dziuba M.V."/>
            <person name="Sukhacheva M.S."/>
            <person name="Mardanov A.V."/>
            <person name="Beletskiy A.V."/>
            <person name="Kuznetsov B.B."/>
            <person name="Skryabin K.G."/>
        </authorList>
    </citation>
    <scope>NUCLEOTIDE SEQUENCE [LARGE SCALE GENOMIC DNA]</scope>
    <source>
        <strain evidence="1 2">SO-1</strain>
    </source>
</reference>
<evidence type="ECO:0000313" key="2">
    <source>
        <dbReference type="Proteomes" id="UP000011744"/>
    </source>
</evidence>
<protein>
    <recommendedName>
        <fullName evidence="3">LPP20 lipoprotein</fullName>
    </recommendedName>
</protein>
<dbReference type="OrthoDB" id="7359797at2"/>
<comment type="caution">
    <text evidence="1">The sequence shown here is derived from an EMBL/GenBank/DDBJ whole genome shotgun (WGS) entry which is preliminary data.</text>
</comment>
<dbReference type="EMBL" id="AONQ01000011">
    <property type="protein sequence ID" value="EME70873.1"/>
    <property type="molecule type" value="Genomic_DNA"/>
</dbReference>
<evidence type="ECO:0008006" key="3">
    <source>
        <dbReference type="Google" id="ProtNLM"/>
    </source>
</evidence>
<evidence type="ECO:0000313" key="1">
    <source>
        <dbReference type="EMBL" id="EME70873.1"/>
    </source>
</evidence>
<keyword evidence="2" id="KW-1185">Reference proteome</keyword>
<dbReference type="PATRIC" id="fig|1244869.3.peg.1135"/>
<dbReference type="Proteomes" id="UP000011744">
    <property type="component" value="Unassembled WGS sequence"/>
</dbReference>
<accession>M3ADK7</accession>
<dbReference type="PROSITE" id="PS51257">
    <property type="entry name" value="PROKAR_LIPOPROTEIN"/>
    <property type="match status" value="1"/>
</dbReference>
<name>M3ADK7_9PROT</name>
<gene>
    <name evidence="1" type="ORF">H261_05674</name>
</gene>